<protein>
    <recommendedName>
        <fullName evidence="11">Syntaxin-7</fullName>
    </recommendedName>
</protein>
<comment type="subcellular location">
    <subcellularLocation>
        <location evidence="10">Early endosome membrane</location>
        <topology evidence="10">Single-pass type IV membrane protein</topology>
    </subcellularLocation>
</comment>
<dbReference type="GO" id="GO:0031901">
    <property type="term" value="C:early endosome membrane"/>
    <property type="evidence" value="ECO:0007669"/>
    <property type="project" value="UniProtKB-SubCell"/>
</dbReference>
<dbReference type="OrthoDB" id="364348at2759"/>
<feature type="transmembrane region" description="Helical" evidence="13">
    <location>
        <begin position="234"/>
        <end position="256"/>
    </location>
</feature>
<dbReference type="PaxDb" id="7955-ENSDARP00000127159"/>
<dbReference type="SMART" id="SM00397">
    <property type="entry name" value="t_SNARE"/>
    <property type="match status" value="1"/>
</dbReference>
<dbReference type="RefSeq" id="XP_073789816.1">
    <property type="nucleotide sequence ID" value="XM_073933715.1"/>
</dbReference>
<organism evidence="15">
    <name type="scientific">Danio rerio</name>
    <name type="common">Zebrafish</name>
    <name type="synonym">Brachydanio rerio</name>
    <dbReference type="NCBI Taxonomy" id="7955"/>
    <lineage>
        <taxon>Eukaryota</taxon>
        <taxon>Metazoa</taxon>
        <taxon>Chordata</taxon>
        <taxon>Craniata</taxon>
        <taxon>Vertebrata</taxon>
        <taxon>Euteleostomi</taxon>
        <taxon>Actinopterygii</taxon>
        <taxon>Neopterygii</taxon>
        <taxon>Teleostei</taxon>
        <taxon>Ostariophysi</taxon>
        <taxon>Cypriniformes</taxon>
        <taxon>Danionidae</taxon>
        <taxon>Danioninae</taxon>
        <taxon>Danio</taxon>
    </lineage>
</organism>
<dbReference type="Ensembl" id="ENSDART00000185384.1">
    <property type="protein sequence ID" value="ENSDARP00000151825.1"/>
    <property type="gene ID" value="ENSDARG00000069208.7"/>
</dbReference>
<dbReference type="GO" id="GO:0000149">
    <property type="term" value="F:SNARE binding"/>
    <property type="evidence" value="ECO:0000318"/>
    <property type="project" value="GO_Central"/>
</dbReference>
<dbReference type="GO" id="GO:0006906">
    <property type="term" value="P:vesicle fusion"/>
    <property type="evidence" value="ECO:0000318"/>
    <property type="project" value="GO_Central"/>
</dbReference>
<dbReference type="RefSeq" id="XP_003200808.1">
    <property type="nucleotide sequence ID" value="XM_003200760.6"/>
</dbReference>
<evidence type="ECO:0000256" key="6">
    <source>
        <dbReference type="ARBA" id="ARBA00022990"/>
    </source>
</evidence>
<dbReference type="OMA" id="FRNVPPI"/>
<dbReference type="SMR" id="A0A0A0MPL4"/>
<keyword evidence="19" id="KW-1267">Proteomics identification</keyword>
<reference evidence="15" key="2">
    <citation type="submission" date="2014-11" db="UniProtKB">
        <authorList>
            <consortium name="Ensembl"/>
        </authorList>
    </citation>
    <scope>IDENTIFICATION</scope>
    <source>
        <strain evidence="15">Tuebingen</strain>
    </source>
</reference>
<evidence type="ECO:0000259" key="14">
    <source>
        <dbReference type="PROSITE" id="PS50192"/>
    </source>
</evidence>
<evidence type="ECO:0000256" key="2">
    <source>
        <dbReference type="ARBA" id="ARBA00022553"/>
    </source>
</evidence>
<dbReference type="ZFIN" id="ZDB-GENE-041014-35">
    <property type="gene designation" value="stx7l"/>
</dbReference>
<dbReference type="Bgee" id="ENSDARG00000069208">
    <property type="expression patterns" value="Expressed in intestine and 19 other cell types or tissues"/>
</dbReference>
<dbReference type="GO" id="GO:0012505">
    <property type="term" value="C:endomembrane system"/>
    <property type="evidence" value="ECO:0000318"/>
    <property type="project" value="GO_Central"/>
</dbReference>
<dbReference type="EMBL" id="CR391946">
    <property type="status" value="NOT_ANNOTATED_CDS"/>
    <property type="molecule type" value="Genomic_DNA"/>
</dbReference>
<evidence type="ECO:0000313" key="17">
    <source>
        <dbReference type="RefSeq" id="XP_021330119.1"/>
    </source>
</evidence>
<evidence type="ECO:0007829" key="19">
    <source>
        <dbReference type="PeptideAtlas" id="A0A0A0MPL4"/>
    </source>
</evidence>
<comment type="function">
    <text evidence="9">May be involved in protein trafficking from the plasma membrane to the early endosome (EE) as well as in homotypic fusion of endocytic organelles. Mediates the endocytic trafficking from early endosomes to late endosomes and lysosomes.</text>
</comment>
<evidence type="ECO:0000256" key="5">
    <source>
        <dbReference type="ARBA" id="ARBA00022989"/>
    </source>
</evidence>
<dbReference type="GO" id="GO:0031201">
    <property type="term" value="C:SNARE complex"/>
    <property type="evidence" value="ECO:0000318"/>
    <property type="project" value="GO_Central"/>
</dbReference>
<dbReference type="GO" id="GO:0048278">
    <property type="term" value="P:vesicle docking"/>
    <property type="evidence" value="ECO:0000318"/>
    <property type="project" value="GO_Central"/>
</dbReference>
<dbReference type="GO" id="GO:0008021">
    <property type="term" value="C:synaptic vesicle"/>
    <property type="evidence" value="ECO:0000318"/>
    <property type="project" value="GO_Central"/>
</dbReference>
<dbReference type="GO" id="GO:0006886">
    <property type="term" value="P:intracellular protein transport"/>
    <property type="evidence" value="ECO:0000318"/>
    <property type="project" value="GO_Central"/>
</dbReference>
<dbReference type="InterPro" id="IPR006011">
    <property type="entry name" value="Syntaxin_N"/>
</dbReference>
<dbReference type="PROSITE" id="PS00914">
    <property type="entry name" value="SYNTAXIN"/>
    <property type="match status" value="1"/>
</dbReference>
<name>A0A0A0MPL4_DANRE</name>
<keyword evidence="6" id="KW-0007">Acetylation</keyword>
<dbReference type="InterPro" id="IPR000727">
    <property type="entry name" value="T_SNARE_dom"/>
</dbReference>
<keyword evidence="2" id="KW-0597">Phosphoprotein</keyword>
<dbReference type="STRING" id="7955.ENSDARP00000091305"/>
<dbReference type="PANTHER" id="PTHR19957">
    <property type="entry name" value="SYNTAXIN"/>
    <property type="match status" value="1"/>
</dbReference>
<reference evidence="15" key="1">
    <citation type="journal article" date="2013" name="Nature">
        <title>The zebrafish reference genome sequence and its relationship to the human genome.</title>
        <authorList>
            <consortium name="Genome Reference Consortium Zebrafish"/>
            <person name="Howe K."/>
            <person name="Clark M.D."/>
            <person name="Torroja C.F."/>
            <person name="Torrance J."/>
            <person name="Berthelot C."/>
            <person name="Muffato M."/>
            <person name="Collins J.E."/>
            <person name="Humphray S."/>
            <person name="McLaren K."/>
            <person name="Matthews L."/>
            <person name="McLaren S."/>
            <person name="Sealy I."/>
            <person name="Caccamo M."/>
            <person name="Churcher C."/>
            <person name="Scott C."/>
            <person name="Barrett J.C."/>
            <person name="Koch R."/>
            <person name="Rauch G.J."/>
            <person name="White S."/>
            <person name="Chow W."/>
            <person name="Kilian B."/>
            <person name="Quintais L.T."/>
            <person name="Guerra-Assuncao J.A."/>
            <person name="Zhou Y."/>
            <person name="Gu Y."/>
            <person name="Yen J."/>
            <person name="Vogel J.H."/>
            <person name="Eyre T."/>
            <person name="Redmond S."/>
            <person name="Banerjee R."/>
            <person name="Chi J."/>
            <person name="Fu B."/>
            <person name="Langley E."/>
            <person name="Maguire S.F."/>
            <person name="Laird G.K."/>
            <person name="Lloyd D."/>
            <person name="Kenyon E."/>
            <person name="Donaldson S."/>
            <person name="Sehra H."/>
            <person name="Almeida-King J."/>
            <person name="Loveland J."/>
            <person name="Trevanion S."/>
            <person name="Jones M."/>
            <person name="Quail M."/>
            <person name="Willey D."/>
            <person name="Hunt A."/>
            <person name="Burton J."/>
            <person name="Sims S."/>
            <person name="McLay K."/>
            <person name="Plumb B."/>
            <person name="Davis J."/>
            <person name="Clee C."/>
            <person name="Oliver K."/>
            <person name="Clark R."/>
            <person name="Riddle C."/>
            <person name="Elliot D."/>
            <person name="Eliott D."/>
            <person name="Threadgold G."/>
            <person name="Harden G."/>
            <person name="Ware D."/>
            <person name="Begum S."/>
            <person name="Mortimore B."/>
            <person name="Mortimer B."/>
            <person name="Kerry G."/>
            <person name="Heath P."/>
            <person name="Phillimore B."/>
            <person name="Tracey A."/>
            <person name="Corby N."/>
            <person name="Dunn M."/>
            <person name="Johnson C."/>
            <person name="Wood J."/>
            <person name="Clark S."/>
            <person name="Pelan S."/>
            <person name="Griffiths G."/>
            <person name="Smith M."/>
            <person name="Glithero R."/>
            <person name="Howden P."/>
            <person name="Barker N."/>
            <person name="Lloyd C."/>
            <person name="Stevens C."/>
            <person name="Harley J."/>
            <person name="Holt K."/>
            <person name="Panagiotidis G."/>
            <person name="Lovell J."/>
            <person name="Beasley H."/>
            <person name="Henderson C."/>
            <person name="Gordon D."/>
            <person name="Auger K."/>
            <person name="Wright D."/>
            <person name="Collins J."/>
            <person name="Raisen C."/>
            <person name="Dyer L."/>
            <person name="Leung K."/>
            <person name="Robertson L."/>
            <person name="Ambridge K."/>
            <person name="Leongamornlert D."/>
            <person name="McGuire S."/>
            <person name="Gilderthorp R."/>
            <person name="Griffiths C."/>
            <person name="Manthravadi D."/>
            <person name="Nichol S."/>
            <person name="Barker G."/>
            <person name="Whitehead S."/>
            <person name="Kay M."/>
            <person name="Brown J."/>
            <person name="Murnane C."/>
            <person name="Gray E."/>
            <person name="Humphries M."/>
            <person name="Sycamore N."/>
            <person name="Barker D."/>
            <person name="Saunders D."/>
            <person name="Wallis J."/>
            <person name="Babbage A."/>
            <person name="Hammond S."/>
            <person name="Mashreghi-Mohammadi M."/>
            <person name="Barr L."/>
            <person name="Martin S."/>
            <person name="Wray P."/>
            <person name="Ellington A."/>
            <person name="Matthews N."/>
            <person name="Ellwood M."/>
            <person name="Woodmansey R."/>
            <person name="Clark G."/>
            <person name="Cooper J."/>
            <person name="Cooper J."/>
            <person name="Tromans A."/>
            <person name="Grafham D."/>
            <person name="Skuce C."/>
            <person name="Pandian R."/>
            <person name="Andrews R."/>
            <person name="Harrison E."/>
            <person name="Kimberley A."/>
            <person name="Garnett J."/>
            <person name="Fosker N."/>
            <person name="Hall R."/>
            <person name="Garner P."/>
            <person name="Kelly D."/>
            <person name="Bird C."/>
            <person name="Palmer S."/>
            <person name="Gehring I."/>
            <person name="Berger A."/>
            <person name="Dooley C.M."/>
            <person name="Ersan-Urun Z."/>
            <person name="Eser C."/>
            <person name="Geiger H."/>
            <person name="Geisler M."/>
            <person name="Karotki L."/>
            <person name="Kirn A."/>
            <person name="Konantz J."/>
            <person name="Konantz M."/>
            <person name="Oberlander M."/>
            <person name="Rudolph-Geiger S."/>
            <person name="Teucke M."/>
            <person name="Lanz C."/>
            <person name="Raddatz G."/>
            <person name="Osoegawa K."/>
            <person name="Zhu B."/>
            <person name="Rapp A."/>
            <person name="Widaa S."/>
            <person name="Langford C."/>
            <person name="Yang F."/>
            <person name="Schuster S.C."/>
            <person name="Carter N.P."/>
            <person name="Harrow J."/>
            <person name="Ning Z."/>
            <person name="Herrero J."/>
            <person name="Searle S.M."/>
            <person name="Enright A."/>
            <person name="Geisler R."/>
            <person name="Plasterk R.H."/>
            <person name="Lee C."/>
            <person name="Westerfield M."/>
            <person name="de Jong P.J."/>
            <person name="Zon L.I."/>
            <person name="Postlethwait J.H."/>
            <person name="Nusslein-Volhard C."/>
            <person name="Hubbard T.J."/>
            <person name="Roest Crollius H."/>
            <person name="Rogers J."/>
            <person name="Stemple D.L."/>
        </authorList>
    </citation>
    <scope>NUCLEOTIDE SEQUENCE [LARGE SCALE GENOMIC DNA]</scope>
    <source>
        <strain evidence="15">Tuebingen</strain>
    </source>
</reference>
<evidence type="ECO:0000256" key="11">
    <source>
        <dbReference type="ARBA" id="ARBA00040006"/>
    </source>
</evidence>
<dbReference type="HOGENOM" id="CLU_059257_1_1_1"/>
<dbReference type="EMBL" id="AL929507">
    <property type="status" value="NOT_ANNOTATED_CDS"/>
    <property type="molecule type" value="Genomic_DNA"/>
</dbReference>
<evidence type="ECO:0000256" key="7">
    <source>
        <dbReference type="ARBA" id="ARBA00023054"/>
    </source>
</evidence>
<evidence type="ECO:0000256" key="9">
    <source>
        <dbReference type="ARBA" id="ARBA00037599"/>
    </source>
</evidence>
<sequence length="258" mass="28954">MYGSREVDANGLAQTISSNIQRITLLTNEIQQLMRHLGTAQDTSDLRQTLQEKQQSVNQLAKVTDKCMKDFSSLPATTEQRQRKIQRERLITEFSNVLAVFQKAQREVAKKEKEFVARVRASSRVSGGDIDDVFGRAAPAFQSEFSAQAQSYEENITEEDLRLIQERESSIRQLESDITDINEIFRDLGMMVHEQGDMIDSIEANVSNAEISVQSATEQLQRAAGHQTSFRKKIFILVAVLAVAALIIGLIIYASVSK</sequence>
<dbReference type="Pfam" id="PF05739">
    <property type="entry name" value="SNARE"/>
    <property type="match status" value="1"/>
</dbReference>
<keyword evidence="4" id="KW-0967">Endosome</keyword>
<keyword evidence="3 13" id="KW-0812">Transmembrane</keyword>
<feature type="domain" description="T-SNARE coiled-coil homology" evidence="14">
    <location>
        <begin position="161"/>
        <end position="223"/>
    </location>
</feature>
<keyword evidence="8 13" id="KW-0472">Membrane</keyword>
<dbReference type="Gene3D" id="1.20.5.110">
    <property type="match status" value="1"/>
</dbReference>
<dbReference type="GeneID" id="562669"/>
<evidence type="ECO:0000256" key="1">
    <source>
        <dbReference type="ARBA" id="ARBA00009063"/>
    </source>
</evidence>
<dbReference type="SMART" id="SM00503">
    <property type="entry name" value="SynN"/>
    <property type="match status" value="1"/>
</dbReference>
<evidence type="ECO:0000256" key="3">
    <source>
        <dbReference type="ARBA" id="ARBA00022692"/>
    </source>
</evidence>
<evidence type="ECO:0000256" key="8">
    <source>
        <dbReference type="ARBA" id="ARBA00023136"/>
    </source>
</evidence>
<dbReference type="RefSeq" id="XP_021330119.1">
    <property type="nucleotide sequence ID" value="XM_021474444.2"/>
</dbReference>
<dbReference type="AlphaFoldDB" id="A0A0A0MPL4"/>
<evidence type="ECO:0000256" key="4">
    <source>
        <dbReference type="ARBA" id="ARBA00022753"/>
    </source>
</evidence>
<dbReference type="SUPFAM" id="SSF47661">
    <property type="entry name" value="t-snare proteins"/>
    <property type="match status" value="1"/>
</dbReference>
<reference evidence="16 17" key="3">
    <citation type="submission" date="2025-04" db="UniProtKB">
        <authorList>
            <consortium name="RefSeq"/>
        </authorList>
    </citation>
    <scope>IDENTIFICATION</scope>
    <source>
        <strain evidence="16 17">Tuebingen</strain>
    </source>
</reference>
<dbReference type="GO" id="GO:0005484">
    <property type="term" value="F:SNAP receptor activity"/>
    <property type="evidence" value="ECO:0000318"/>
    <property type="project" value="GO_Central"/>
</dbReference>
<evidence type="ECO:0000313" key="15">
    <source>
        <dbReference type="Ensembl" id="ENSDARP00000091305"/>
    </source>
</evidence>
<dbReference type="AGR" id="ZFIN:ZDB-GENE-041014-35"/>
<evidence type="ECO:0000256" key="13">
    <source>
        <dbReference type="SAM" id="Phobius"/>
    </source>
</evidence>
<dbReference type="InterPro" id="IPR010989">
    <property type="entry name" value="SNARE"/>
</dbReference>
<accession>A0A0A0MPL4</accession>
<dbReference type="eggNOG" id="KOG0811">
    <property type="taxonomic scope" value="Eukaryota"/>
</dbReference>
<dbReference type="GeneTree" id="ENSGT01000000214440"/>
<evidence type="ECO:0000313" key="18">
    <source>
        <dbReference type="ZFIN" id="ZDB-GENE-041014-35"/>
    </source>
</evidence>
<dbReference type="FunFam" id="1.20.58.70:FF:000006">
    <property type="entry name" value="Syntaxin 7"/>
    <property type="match status" value="1"/>
</dbReference>
<dbReference type="Ensembl" id="ENSDART00000100532.6">
    <property type="protein sequence ID" value="ENSDARP00000091305.5"/>
    <property type="gene ID" value="ENSDARG00000069208.7"/>
</dbReference>
<dbReference type="FunFam" id="1.20.5.110:FF:000016">
    <property type="entry name" value="Syntaxin 12"/>
    <property type="match status" value="1"/>
</dbReference>
<proteinExistence type="evidence at protein level"/>
<dbReference type="EMBL" id="CT476803">
    <property type="status" value="NOT_ANNOTATED_CDS"/>
    <property type="molecule type" value="Genomic_DNA"/>
</dbReference>
<dbReference type="InterPro" id="IPR006012">
    <property type="entry name" value="Syntaxin/epimorphin_CS"/>
</dbReference>
<dbReference type="Gene3D" id="1.20.58.70">
    <property type="match status" value="1"/>
</dbReference>
<dbReference type="CTD" id="562669"/>
<evidence type="ECO:0000256" key="10">
    <source>
        <dbReference type="ARBA" id="ARBA00037832"/>
    </source>
</evidence>
<dbReference type="PANTHER" id="PTHR19957:SF90">
    <property type="entry name" value="SYNTAXIN-7"/>
    <property type="match status" value="1"/>
</dbReference>
<dbReference type="InterPro" id="IPR045242">
    <property type="entry name" value="Syntaxin"/>
</dbReference>
<comment type="similarity">
    <text evidence="1 12">Belongs to the syntaxin family.</text>
</comment>
<gene>
    <name evidence="15 16 17 18" type="primary">stx7l</name>
</gene>
<evidence type="ECO:0000256" key="12">
    <source>
        <dbReference type="RuleBase" id="RU003858"/>
    </source>
</evidence>
<keyword evidence="7" id="KW-0175">Coiled coil</keyword>
<dbReference type="Pfam" id="PF14523">
    <property type="entry name" value="Syntaxin_2"/>
    <property type="match status" value="1"/>
</dbReference>
<dbReference type="PROSITE" id="PS50192">
    <property type="entry name" value="T_SNARE"/>
    <property type="match status" value="1"/>
</dbReference>
<accession>A0A8M9PYX3</accession>
<dbReference type="CDD" id="cd15875">
    <property type="entry name" value="SNARE_syntaxin7"/>
    <property type="match status" value="1"/>
</dbReference>
<dbReference type="Ensembl" id="ENSDART00000193049.1">
    <property type="protein sequence ID" value="ENSDARP00000148002.1"/>
    <property type="gene ID" value="ENSDARG00000112283.1"/>
</dbReference>
<keyword evidence="5 13" id="KW-1133">Transmembrane helix</keyword>
<evidence type="ECO:0000313" key="16">
    <source>
        <dbReference type="RefSeq" id="XP_003200808.1"/>
    </source>
</evidence>